<dbReference type="OrthoDB" id="10581414at2759"/>
<evidence type="ECO:0000256" key="1">
    <source>
        <dbReference type="SAM" id="MobiDB-lite"/>
    </source>
</evidence>
<sequence length="175" mass="19384">MTMGSSTPDSRNTHWYLLQSSAGTAGSLRLTLIWKDPSWLGRISPWSRTVRRSAGRSRSRGSGLERRESSGGETPRGALEREEGQIFVLFPPVLGGDGLLSGSDPGLCLQVLRILLGDSAHPGLFGFCSLGVTVIVKHQMFINQTNIHKLWEVWDSRGCSEEVLQRVNHCNRKIR</sequence>
<evidence type="ECO:0000313" key="2">
    <source>
        <dbReference type="EMBL" id="TNN62076.1"/>
    </source>
</evidence>
<evidence type="ECO:0000313" key="3">
    <source>
        <dbReference type="Proteomes" id="UP000314294"/>
    </source>
</evidence>
<dbReference type="Proteomes" id="UP000314294">
    <property type="component" value="Unassembled WGS sequence"/>
</dbReference>
<gene>
    <name evidence="2" type="ORF">EYF80_027667</name>
</gene>
<dbReference type="EMBL" id="SRLO01000301">
    <property type="protein sequence ID" value="TNN62076.1"/>
    <property type="molecule type" value="Genomic_DNA"/>
</dbReference>
<accession>A0A4Z2H8H3</accession>
<proteinExistence type="predicted"/>
<feature type="region of interest" description="Disordered" evidence="1">
    <location>
        <begin position="51"/>
        <end position="77"/>
    </location>
</feature>
<protein>
    <submittedName>
        <fullName evidence="2">Uncharacterized protein</fullName>
    </submittedName>
</protein>
<keyword evidence="3" id="KW-1185">Reference proteome</keyword>
<comment type="caution">
    <text evidence="2">The sequence shown here is derived from an EMBL/GenBank/DDBJ whole genome shotgun (WGS) entry which is preliminary data.</text>
</comment>
<organism evidence="2 3">
    <name type="scientific">Liparis tanakae</name>
    <name type="common">Tanaka's snailfish</name>
    <dbReference type="NCBI Taxonomy" id="230148"/>
    <lineage>
        <taxon>Eukaryota</taxon>
        <taxon>Metazoa</taxon>
        <taxon>Chordata</taxon>
        <taxon>Craniata</taxon>
        <taxon>Vertebrata</taxon>
        <taxon>Euteleostomi</taxon>
        <taxon>Actinopterygii</taxon>
        <taxon>Neopterygii</taxon>
        <taxon>Teleostei</taxon>
        <taxon>Neoteleostei</taxon>
        <taxon>Acanthomorphata</taxon>
        <taxon>Eupercaria</taxon>
        <taxon>Perciformes</taxon>
        <taxon>Cottioidei</taxon>
        <taxon>Cottales</taxon>
        <taxon>Liparidae</taxon>
        <taxon>Liparis</taxon>
    </lineage>
</organism>
<dbReference type="AlphaFoldDB" id="A0A4Z2H8H3"/>
<reference evidence="2 3" key="1">
    <citation type="submission" date="2019-03" db="EMBL/GenBank/DDBJ databases">
        <title>First draft genome of Liparis tanakae, snailfish: a comprehensive survey of snailfish specific genes.</title>
        <authorList>
            <person name="Kim W."/>
            <person name="Song I."/>
            <person name="Jeong J.-H."/>
            <person name="Kim D."/>
            <person name="Kim S."/>
            <person name="Ryu S."/>
            <person name="Song J.Y."/>
            <person name="Lee S.K."/>
        </authorList>
    </citation>
    <scope>NUCLEOTIDE SEQUENCE [LARGE SCALE GENOMIC DNA]</scope>
    <source>
        <tissue evidence="2">Muscle</tissue>
    </source>
</reference>
<name>A0A4Z2H8H3_9TELE</name>